<reference evidence="2 3" key="1">
    <citation type="submission" date="2015-09" db="EMBL/GenBank/DDBJ databases">
        <title>Sorangium comparison.</title>
        <authorList>
            <person name="Zaburannyi N."/>
            <person name="Bunk B."/>
            <person name="Overmann J."/>
            <person name="Mueller R."/>
        </authorList>
    </citation>
    <scope>NUCLEOTIDE SEQUENCE [LARGE SCALE GENOMIC DNA]</scope>
    <source>
        <strain evidence="2 3">So ce26</strain>
    </source>
</reference>
<proteinExistence type="predicted"/>
<gene>
    <name evidence="2" type="ORF">SOCE26_078800</name>
</gene>
<keyword evidence="1" id="KW-0472">Membrane</keyword>
<accession>A0A2L0F473</accession>
<evidence type="ECO:0000256" key="1">
    <source>
        <dbReference type="SAM" id="Phobius"/>
    </source>
</evidence>
<keyword evidence="1" id="KW-1133">Transmembrane helix</keyword>
<evidence type="ECO:0000313" key="3">
    <source>
        <dbReference type="Proteomes" id="UP000238348"/>
    </source>
</evidence>
<name>A0A2L0F473_SORCE</name>
<feature type="transmembrane region" description="Helical" evidence="1">
    <location>
        <begin position="12"/>
        <end position="32"/>
    </location>
</feature>
<organism evidence="2 3">
    <name type="scientific">Sorangium cellulosum</name>
    <name type="common">Polyangium cellulosum</name>
    <dbReference type="NCBI Taxonomy" id="56"/>
    <lineage>
        <taxon>Bacteria</taxon>
        <taxon>Pseudomonadati</taxon>
        <taxon>Myxococcota</taxon>
        <taxon>Polyangia</taxon>
        <taxon>Polyangiales</taxon>
        <taxon>Polyangiaceae</taxon>
        <taxon>Sorangium</taxon>
    </lineage>
</organism>
<protein>
    <submittedName>
        <fullName evidence="2">Uncharacterized protein</fullName>
    </submittedName>
</protein>
<dbReference type="Proteomes" id="UP000238348">
    <property type="component" value="Chromosome"/>
</dbReference>
<dbReference type="AlphaFoldDB" id="A0A2L0F473"/>
<dbReference type="EMBL" id="CP012673">
    <property type="protein sequence ID" value="AUX46374.1"/>
    <property type="molecule type" value="Genomic_DNA"/>
</dbReference>
<keyword evidence="1" id="KW-0812">Transmembrane</keyword>
<sequence>MSKAVKIKWRNVAIVALGVLGLVGYMAVYIMVTGHEKAGISRSVIVTSLPSAECVLTALQATRGVTATRDYTVPSDVSARPTPS</sequence>
<evidence type="ECO:0000313" key="2">
    <source>
        <dbReference type="EMBL" id="AUX46374.1"/>
    </source>
</evidence>